<dbReference type="Gene3D" id="1.25.40.1040">
    <property type="match status" value="1"/>
</dbReference>
<dbReference type="AlphaFoldDB" id="A0A1D2VRT2"/>
<dbReference type="InParanoid" id="A0A1D2VRT2"/>
<dbReference type="GeneID" id="30965145"/>
<accession>A0A1D2VRT2</accession>
<name>A0A1D2VRT2_9ASCO</name>
<evidence type="ECO:0000313" key="2">
    <source>
        <dbReference type="EMBL" id="ODV64275.1"/>
    </source>
</evidence>
<dbReference type="Proteomes" id="UP000095038">
    <property type="component" value="Unassembled WGS sequence"/>
</dbReference>
<reference evidence="3" key="1">
    <citation type="submission" date="2016-05" db="EMBL/GenBank/DDBJ databases">
        <title>Comparative genomics of biotechnologically important yeasts.</title>
        <authorList>
            <consortium name="DOE Joint Genome Institute"/>
            <person name="Riley R."/>
            <person name="Haridas S."/>
            <person name="Wolfe K.H."/>
            <person name="Lopes M.R."/>
            <person name="Hittinger C.T."/>
            <person name="Goker M."/>
            <person name="Salamov A."/>
            <person name="Wisecaver J."/>
            <person name="Long T.M."/>
            <person name="Aerts A.L."/>
            <person name="Barry K."/>
            <person name="Choi C."/>
            <person name="Clum A."/>
            <person name="Coughlan A.Y."/>
            <person name="Deshpande S."/>
            <person name="Douglass A.P."/>
            <person name="Hanson S.J."/>
            <person name="Klenk H.-P."/>
            <person name="Labutti K."/>
            <person name="Lapidus A."/>
            <person name="Lindquist E."/>
            <person name="Lipzen A."/>
            <person name="Meier-Kolthoff J.P."/>
            <person name="Ohm R.A."/>
            <person name="Otillar R.P."/>
            <person name="Pangilinan J."/>
            <person name="Peng Y."/>
            <person name="Rokas A."/>
            <person name="Rosa C.A."/>
            <person name="Scheuner C."/>
            <person name="Sibirny A.A."/>
            <person name="Slot J.C."/>
            <person name="Stielow J.B."/>
            <person name="Sun H."/>
            <person name="Kurtzman C.P."/>
            <person name="Blackwell M."/>
            <person name="Grigoriev I.V."/>
            <person name="Jeffries T.W."/>
        </authorList>
    </citation>
    <scope>NUCLEOTIDE SEQUENCE [LARGE SCALE GENOMIC DNA]</scope>
    <source>
        <strain evidence="3">DSM 1968</strain>
    </source>
</reference>
<evidence type="ECO:0000313" key="3">
    <source>
        <dbReference type="Proteomes" id="UP000095038"/>
    </source>
</evidence>
<dbReference type="GO" id="GO:0031416">
    <property type="term" value="C:NatB complex"/>
    <property type="evidence" value="ECO:0007669"/>
    <property type="project" value="TreeGrafter"/>
</dbReference>
<sequence length="867" mass="103692">MSSNSKEQAVFQAVESGAFKNAHQLITKLLKKSPQNTYYMSINSYIIYLLGKKDEAIKMAIDIMNSNPNNIKTIKFLHNFFKNSNLIKESNQIFENAVKNFPNNFDLINEWNEINLQELNIRNLQKSSAYLQKINIQKTIKRDLILNSCFNYYLVSNLKDATPFEKNLFPKLGLKLIDSIKPLTTTQELFIQVSLLKQSNQNKEIVHVIDVFKSKSKLDLNLQIIYLNSLSILNENSKLFEFCTNLIINENFDDYDTWIYFYNSSIQLNKLDQFTDLVKKFETKNKNSRNIKLIQIYMLDNDLQNNNNNNFQPYENYLLKFAVKNCCFYDLRSFFNSKSFNQEKIFKFLNQDQYKLLKIEDLLKKNKKPTLNQITWLVNLQKFKAYFNKDKLLSQSNDNEFKEKFLSDNINYYNSSKVLLNEKLETDYFIADEFLFLNLQIYLNNNTNDDKTILSSIVILEYLLESDKHEFHLKLWLVVLYRQLNLFKSAIGIFKTSSIKSMQHDTLDYYIFNKLSSTFPRSNYFLIRDFFKDNSKFYSQENQFDYLNYYLEQSYAKKSFSQIEDMILFVNRLKNSSSRYLALFERFTFNKINKSSINDFKKDLIQLNKKYLEIENTEFFDNRDFTTIWEFGFSEELNNISENLEFFSKRNEKNSSDFIKLNLFKTVLIYNNEKSIGEVNECFKKYETLYEDKIEKLGLTEVEKIGFQVIYLLCKFIIQKDKIYLNQLEEIYSNERIFKMIKESFSKEKHELINWKDNHLLITSIELLNDVNKLLINYDSKISSKFRKNINKLKSCNNDCLKKVKEFKDNLILKQKPENENVLKTYQREIEESELIKELKIEKKFIAKIFDNIREDYHENFVLYKVI</sequence>
<protein>
    <submittedName>
        <fullName evidence="2">Uncharacterized protein</fullName>
    </submittedName>
</protein>
<dbReference type="RefSeq" id="XP_020050582.1">
    <property type="nucleotide sequence ID" value="XM_020191509.1"/>
</dbReference>
<dbReference type="Pfam" id="PF09797">
    <property type="entry name" value="NatB_MDM20"/>
    <property type="match status" value="1"/>
</dbReference>
<evidence type="ECO:0000256" key="1">
    <source>
        <dbReference type="ARBA" id="ARBA00006298"/>
    </source>
</evidence>
<dbReference type="EMBL" id="KV454475">
    <property type="protein sequence ID" value="ODV64275.1"/>
    <property type="molecule type" value="Genomic_DNA"/>
</dbReference>
<dbReference type="OrthoDB" id="1874341at2759"/>
<keyword evidence="3" id="KW-1185">Reference proteome</keyword>
<dbReference type="FunCoup" id="A0A1D2VRT2">
    <property type="interactions" value="44"/>
</dbReference>
<dbReference type="STRING" id="1344418.A0A1D2VRT2"/>
<organism evidence="2 3">
    <name type="scientific">Ascoidea rubescens DSM 1968</name>
    <dbReference type="NCBI Taxonomy" id="1344418"/>
    <lineage>
        <taxon>Eukaryota</taxon>
        <taxon>Fungi</taxon>
        <taxon>Dikarya</taxon>
        <taxon>Ascomycota</taxon>
        <taxon>Saccharomycotina</taxon>
        <taxon>Saccharomycetes</taxon>
        <taxon>Ascoideaceae</taxon>
        <taxon>Ascoidea</taxon>
    </lineage>
</organism>
<dbReference type="PANTHER" id="PTHR22767">
    <property type="entry name" value="N-TERMINAL ACETYLTRANSFERASE-RELATED"/>
    <property type="match status" value="1"/>
</dbReference>
<dbReference type="SUPFAM" id="SSF48452">
    <property type="entry name" value="TPR-like"/>
    <property type="match status" value="1"/>
</dbReference>
<dbReference type="InterPro" id="IPR011990">
    <property type="entry name" value="TPR-like_helical_dom_sf"/>
</dbReference>
<comment type="similarity">
    <text evidence="1">Belongs to the MDM20/NAA25 family.</text>
</comment>
<dbReference type="PANTHER" id="PTHR22767:SF3">
    <property type="entry name" value="N-ALPHA-ACETYLTRANSFERASE 25, NATB AUXILIARY SUBUNIT"/>
    <property type="match status" value="1"/>
</dbReference>
<gene>
    <name evidence="2" type="ORF">ASCRUDRAFT_68275</name>
</gene>
<dbReference type="InterPro" id="IPR019183">
    <property type="entry name" value="NAA25_NatB_aux_su"/>
</dbReference>
<proteinExistence type="inferred from homology"/>